<evidence type="ECO:0000313" key="2">
    <source>
        <dbReference type="Proteomes" id="UP000749559"/>
    </source>
</evidence>
<gene>
    <name evidence="1" type="ORF">OFUS_LOCUS1298</name>
</gene>
<dbReference type="OrthoDB" id="5965452at2759"/>
<evidence type="ECO:0000313" key="1">
    <source>
        <dbReference type="EMBL" id="CAH1773738.1"/>
    </source>
</evidence>
<dbReference type="AlphaFoldDB" id="A0A8S4MZN4"/>
<protein>
    <submittedName>
        <fullName evidence="1">Uncharacterized protein</fullName>
    </submittedName>
</protein>
<keyword evidence="2" id="KW-1185">Reference proteome</keyword>
<name>A0A8S4MZN4_OWEFU</name>
<proteinExistence type="predicted"/>
<reference evidence="1" key="1">
    <citation type="submission" date="2022-03" db="EMBL/GenBank/DDBJ databases">
        <authorList>
            <person name="Martin C."/>
        </authorList>
    </citation>
    <scope>NUCLEOTIDE SEQUENCE</scope>
</reference>
<organism evidence="1 2">
    <name type="scientific">Owenia fusiformis</name>
    <name type="common">Polychaete worm</name>
    <dbReference type="NCBI Taxonomy" id="6347"/>
    <lineage>
        <taxon>Eukaryota</taxon>
        <taxon>Metazoa</taxon>
        <taxon>Spiralia</taxon>
        <taxon>Lophotrochozoa</taxon>
        <taxon>Annelida</taxon>
        <taxon>Polychaeta</taxon>
        <taxon>Sedentaria</taxon>
        <taxon>Canalipalpata</taxon>
        <taxon>Sabellida</taxon>
        <taxon>Oweniida</taxon>
        <taxon>Oweniidae</taxon>
        <taxon>Owenia</taxon>
    </lineage>
</organism>
<comment type="caution">
    <text evidence="1">The sequence shown here is derived from an EMBL/GenBank/DDBJ whole genome shotgun (WGS) entry which is preliminary data.</text>
</comment>
<dbReference type="Proteomes" id="UP000749559">
    <property type="component" value="Unassembled WGS sequence"/>
</dbReference>
<dbReference type="EMBL" id="CAIIXF020000001">
    <property type="protein sequence ID" value="CAH1773738.1"/>
    <property type="molecule type" value="Genomic_DNA"/>
</dbReference>
<accession>A0A8S4MZN4</accession>
<sequence>MDRNKYIPLEDTTVKVTLPERYKPKNQRLNGMNGVIHASNDMTDDDSVTKRLEDMATAVQWIKQEIMAIKRQDRDLLRQFLGIRADMRQMSASNAPTPPGGAKLSKSGSWTRNAWLEAKSPPRSPSALNSNSSFDLGEFRPRTTSLLEPPHHNYHRTSKWKYAENNNINLADSFG</sequence>